<sequence>MILVQLMLLMLIDVVVDESLLGYTYSWIDDENLNCCWCFGEIWESMKYDKLLLNYDGVYDYML</sequence>
<dbReference type="Proteomes" id="UP000265566">
    <property type="component" value="Chromosome 4"/>
</dbReference>
<feature type="chain" id="PRO_5017234334" description="Transmembrane protein" evidence="1">
    <location>
        <begin position="18"/>
        <end position="63"/>
    </location>
</feature>
<protein>
    <recommendedName>
        <fullName evidence="4">Transmembrane protein</fullName>
    </recommendedName>
</protein>
<gene>
    <name evidence="2" type="ORF">MtrunA17_Chr4g0035401</name>
</gene>
<evidence type="ECO:0008006" key="4">
    <source>
        <dbReference type="Google" id="ProtNLM"/>
    </source>
</evidence>
<proteinExistence type="predicted"/>
<evidence type="ECO:0000313" key="3">
    <source>
        <dbReference type="Proteomes" id="UP000265566"/>
    </source>
</evidence>
<organism evidence="2 3">
    <name type="scientific">Medicago truncatula</name>
    <name type="common">Barrel medic</name>
    <name type="synonym">Medicago tribuloides</name>
    <dbReference type="NCBI Taxonomy" id="3880"/>
    <lineage>
        <taxon>Eukaryota</taxon>
        <taxon>Viridiplantae</taxon>
        <taxon>Streptophyta</taxon>
        <taxon>Embryophyta</taxon>
        <taxon>Tracheophyta</taxon>
        <taxon>Spermatophyta</taxon>
        <taxon>Magnoliopsida</taxon>
        <taxon>eudicotyledons</taxon>
        <taxon>Gunneridae</taxon>
        <taxon>Pentapetalae</taxon>
        <taxon>rosids</taxon>
        <taxon>fabids</taxon>
        <taxon>Fabales</taxon>
        <taxon>Fabaceae</taxon>
        <taxon>Papilionoideae</taxon>
        <taxon>50 kb inversion clade</taxon>
        <taxon>NPAAA clade</taxon>
        <taxon>Hologalegina</taxon>
        <taxon>IRL clade</taxon>
        <taxon>Trifolieae</taxon>
        <taxon>Medicago</taxon>
    </lineage>
</organism>
<feature type="signal peptide" evidence="1">
    <location>
        <begin position="1"/>
        <end position="17"/>
    </location>
</feature>
<dbReference type="Gramene" id="rna23778">
    <property type="protein sequence ID" value="RHN61325.1"/>
    <property type="gene ID" value="gene23778"/>
</dbReference>
<keyword evidence="1" id="KW-0732">Signal</keyword>
<evidence type="ECO:0000313" key="2">
    <source>
        <dbReference type="EMBL" id="RHN61325.1"/>
    </source>
</evidence>
<dbReference type="EMBL" id="PSQE01000004">
    <property type="protein sequence ID" value="RHN61325.1"/>
    <property type="molecule type" value="Genomic_DNA"/>
</dbReference>
<name>A0A396IC82_MEDTR</name>
<comment type="caution">
    <text evidence="2">The sequence shown here is derived from an EMBL/GenBank/DDBJ whole genome shotgun (WGS) entry which is preliminary data.</text>
</comment>
<evidence type="ECO:0000256" key="1">
    <source>
        <dbReference type="SAM" id="SignalP"/>
    </source>
</evidence>
<reference evidence="3" key="1">
    <citation type="journal article" date="2018" name="Nat. Plants">
        <title>Whole-genome landscape of Medicago truncatula symbiotic genes.</title>
        <authorList>
            <person name="Pecrix Y."/>
            <person name="Staton S.E."/>
            <person name="Sallet E."/>
            <person name="Lelandais-Briere C."/>
            <person name="Moreau S."/>
            <person name="Carrere S."/>
            <person name="Blein T."/>
            <person name="Jardinaud M.F."/>
            <person name="Latrasse D."/>
            <person name="Zouine M."/>
            <person name="Zahm M."/>
            <person name="Kreplak J."/>
            <person name="Mayjonade B."/>
            <person name="Satge C."/>
            <person name="Perez M."/>
            <person name="Cauet S."/>
            <person name="Marande W."/>
            <person name="Chantry-Darmon C."/>
            <person name="Lopez-Roques C."/>
            <person name="Bouchez O."/>
            <person name="Berard A."/>
            <person name="Debelle F."/>
            <person name="Munos S."/>
            <person name="Bendahmane A."/>
            <person name="Berges H."/>
            <person name="Niebel A."/>
            <person name="Buitink J."/>
            <person name="Frugier F."/>
            <person name="Benhamed M."/>
            <person name="Crespi M."/>
            <person name="Gouzy J."/>
            <person name="Gamas P."/>
        </authorList>
    </citation>
    <scope>NUCLEOTIDE SEQUENCE [LARGE SCALE GENOMIC DNA]</scope>
    <source>
        <strain evidence="3">cv. Jemalong A17</strain>
    </source>
</reference>
<accession>A0A396IC82</accession>
<dbReference type="AlphaFoldDB" id="A0A396IC82"/>